<reference evidence="1" key="1">
    <citation type="submission" date="2021-02" db="EMBL/GenBank/DDBJ databases">
        <authorList>
            <person name="Han P."/>
        </authorList>
    </citation>
    <scope>NUCLEOTIDE SEQUENCE</scope>
    <source>
        <strain evidence="1">Candidatus Nitrotoga sp. ZN8</strain>
    </source>
</reference>
<dbReference type="Gene3D" id="1.25.40.10">
    <property type="entry name" value="Tetratricopeptide repeat domain"/>
    <property type="match status" value="1"/>
</dbReference>
<dbReference type="InterPro" id="IPR019734">
    <property type="entry name" value="TPR_rpt"/>
</dbReference>
<protein>
    <recommendedName>
        <fullName evidence="3">Tetratricopeptide repeat protein</fullName>
    </recommendedName>
</protein>
<gene>
    <name evidence="1" type="ORF">NTGZN8_180002</name>
</gene>
<evidence type="ECO:0000313" key="1">
    <source>
        <dbReference type="EMBL" id="CAE6706709.1"/>
    </source>
</evidence>
<evidence type="ECO:0008006" key="3">
    <source>
        <dbReference type="Google" id="ProtNLM"/>
    </source>
</evidence>
<comment type="caution">
    <text evidence="1">The sequence shown here is derived from an EMBL/GenBank/DDBJ whole genome shotgun (WGS) entry which is preliminary data.</text>
</comment>
<dbReference type="RefSeq" id="WP_420887626.1">
    <property type="nucleotide sequence ID" value="NZ_CAJNBL010000010.1"/>
</dbReference>
<name>A0A916BBZ8_9PROT</name>
<dbReference type="InterPro" id="IPR011990">
    <property type="entry name" value="TPR-like_helical_dom_sf"/>
</dbReference>
<proteinExistence type="predicted"/>
<dbReference type="SUPFAM" id="SSF48452">
    <property type="entry name" value="TPR-like"/>
    <property type="match status" value="1"/>
</dbReference>
<evidence type="ECO:0000313" key="2">
    <source>
        <dbReference type="Proteomes" id="UP000675882"/>
    </source>
</evidence>
<accession>A0A916BBZ8</accession>
<dbReference type="Proteomes" id="UP000675882">
    <property type="component" value="Unassembled WGS sequence"/>
</dbReference>
<dbReference type="Pfam" id="PF00515">
    <property type="entry name" value="TPR_1"/>
    <property type="match status" value="1"/>
</dbReference>
<organism evidence="1 2">
    <name type="scientific">Candidatus Nitrotoga fabula</name>
    <dbReference type="NCBI Taxonomy" id="2182327"/>
    <lineage>
        <taxon>Bacteria</taxon>
        <taxon>Pseudomonadati</taxon>
        <taxon>Pseudomonadota</taxon>
        <taxon>Betaproteobacteria</taxon>
        <taxon>Nitrosomonadales</taxon>
        <taxon>Gallionellaceae</taxon>
        <taxon>Candidatus Nitrotoga</taxon>
    </lineage>
</organism>
<dbReference type="AlphaFoldDB" id="A0A916BBZ8"/>
<dbReference type="EMBL" id="CAJNBL010000010">
    <property type="protein sequence ID" value="CAE6706709.1"/>
    <property type="molecule type" value="Genomic_DNA"/>
</dbReference>
<sequence>MSELATCYFKLQDYGKSGLYFEQALQIDPSNLEYRVKRALCSKLENSVEIWHEPEP</sequence>
<keyword evidence="2" id="KW-1185">Reference proteome</keyword>